<name>A0A2V4N0X1_9ACTN</name>
<feature type="transmembrane region" description="Helical" evidence="8">
    <location>
        <begin position="147"/>
        <end position="166"/>
    </location>
</feature>
<feature type="compositionally biased region" description="Basic and acidic residues" evidence="7">
    <location>
        <begin position="64"/>
        <end position="80"/>
    </location>
</feature>
<dbReference type="InterPro" id="IPR036890">
    <property type="entry name" value="HATPase_C_sf"/>
</dbReference>
<keyword evidence="11" id="KW-1185">Reference proteome</keyword>
<evidence type="ECO:0000256" key="1">
    <source>
        <dbReference type="ARBA" id="ARBA00000085"/>
    </source>
</evidence>
<comment type="caution">
    <text evidence="10">The sequence shown here is derived from an EMBL/GenBank/DDBJ whole genome shotgun (WGS) entry which is preliminary data.</text>
</comment>
<keyword evidence="6" id="KW-0902">Two-component regulatory system</keyword>
<dbReference type="InterPro" id="IPR013587">
    <property type="entry name" value="Nitrate/nitrite_sensing"/>
</dbReference>
<dbReference type="GO" id="GO:0004673">
    <property type="term" value="F:protein histidine kinase activity"/>
    <property type="evidence" value="ECO:0007669"/>
    <property type="project" value="UniProtKB-EC"/>
</dbReference>
<evidence type="ECO:0000256" key="3">
    <source>
        <dbReference type="ARBA" id="ARBA00022553"/>
    </source>
</evidence>
<feature type="compositionally biased region" description="Basic and acidic residues" evidence="7">
    <location>
        <begin position="1123"/>
        <end position="1135"/>
    </location>
</feature>
<dbReference type="EMBL" id="PYBW01000148">
    <property type="protein sequence ID" value="PYC67679.1"/>
    <property type="molecule type" value="Genomic_DNA"/>
</dbReference>
<keyword evidence="5" id="KW-0418">Kinase</keyword>
<accession>A0A2V4N0X1</accession>
<feature type="transmembrane region" description="Helical" evidence="8">
    <location>
        <begin position="482"/>
        <end position="504"/>
    </location>
</feature>
<dbReference type="PANTHER" id="PTHR44936:SF9">
    <property type="entry name" value="SENSOR PROTEIN CREC"/>
    <property type="match status" value="1"/>
</dbReference>
<keyword evidence="8" id="KW-0472">Membrane</keyword>
<evidence type="ECO:0000313" key="11">
    <source>
        <dbReference type="Proteomes" id="UP000248039"/>
    </source>
</evidence>
<evidence type="ECO:0000256" key="6">
    <source>
        <dbReference type="ARBA" id="ARBA00023012"/>
    </source>
</evidence>
<sequence>MSDLRTTCGNTGAVCPGHPHVLKCELPRSTRQFHPTAGTRPGGSRRIDPWPPSRPRGCCRVRRKQPDTPQRRPEPRETDRSAQAAGGAFSPFAAAGERTAPGATPPGVGDSGRGRDTLSSTVANARSTGGGRYEFLAFRNWRVPTRLMAIMLIPVVIGLVFGGLRVNTSFDSYVKASHSERAAELARAATSLADALENERDLTLIPLMTGQDGQNEVARYRGLTDKAIKDYQAAYAKVAGDNDSEISRRDQAAESVLASLPHLRTNAYKPELYASATQAAYSAMISPLMAFDNSVGTGSSTGVARGRAIYAVSLAKASASTQRDLMLQLLVGISLNKTTRHENSELIQDLLVSAKLEQVSLTEFQNGSSPEDGRTYADQLVQQAQADTHVPQRMPDGQTIPTVAGLMNIALAYSEAAQAGQLFGKQAADQALENAQDAGLNPPNWLQATNSHLKPLRGTETILIDSVVNEAVATKDNAQTDAILNAAIVIAALALAGLLTGFIARSMILGMRTLNTAALEIANHRLPDLVEKLSKTDPDRVDTNVELIPLWGRDEIGEVARAFDQVHRQAVSLAAEQALLRGNLNAIFSNLSRRSQGLIQRQLALITDLENNEADPDQLENLFKLDHLATRMRRNGENLLVLAGEEPGRRWNTPVPLVDVLRAAASEVEQYERIELSGIPEAEVTGAAVTDLVHLLAELLENATSFSSPQTRVHVTATRLPDGRVLVEIHDKGIGLTAEDFAEINEKLAEPPTVDASISRRMGLFVVGRLSDRHDIRVQLRPSGESAGTTSLVMLPAAITQLRHAPEPEEQFTVSRIFAEQEAPAPGGWEQELYGTRSAAELGFDDNLAAAGGAAGGFSPALDSMQRSLRLEQRRRAALESGEDEAAEPLDPALPAQPSPSGYEPAAAEQPYQPQAYEQPYEGGYQAEEQAQEGYRADWAQPQYEQPGYQPAGGHPAEQTEYVEAEFVENEAYQGGYYGEQGYQEPYQQQQYQGGYYDQQQPYAESGYAEYEQSYQEPAAGHPYPEQQQPALPAAPAGSPNDTLGSGLPQRRPGQQLASGPGLGARAIGGLDTGEQPNWFTGAKDTSGSDPAARGHQVSQLGASGPTGPTGPAGAAAGPWPSRNDESWQRAEQVREPAAGGVTGAGLPRRVPKQNLVPGNAKPVATDGPQVSRNPEEVRGRLTNLRRGVEQGRNAGGDPGSTGSFRIDPQQNDSTDLFGGSNHQER</sequence>
<dbReference type="InterPro" id="IPR050980">
    <property type="entry name" value="2C_sensor_his_kinase"/>
</dbReference>
<comment type="catalytic activity">
    <reaction evidence="1">
        <text>ATP + protein L-histidine = ADP + protein N-phospho-L-histidine.</text>
        <dbReference type="EC" id="2.7.13.3"/>
    </reaction>
</comment>
<keyword evidence="8" id="KW-1133">Transmembrane helix</keyword>
<reference evidence="10 11" key="1">
    <citation type="submission" date="2018-03" db="EMBL/GenBank/DDBJ databases">
        <title>Bioinformatic expansion and discovery of thiopeptide antibiotics.</title>
        <authorList>
            <person name="Schwalen C.J."/>
            <person name="Hudson G.A."/>
            <person name="Mitchell D.A."/>
        </authorList>
    </citation>
    <scope>NUCLEOTIDE SEQUENCE [LARGE SCALE GENOMIC DNA]</scope>
    <source>
        <strain evidence="10 11">ATCC 21389</strain>
    </source>
</reference>
<feature type="region of interest" description="Disordered" evidence="7">
    <location>
        <begin position="32"/>
        <end position="125"/>
    </location>
</feature>
<dbReference type="OrthoDB" id="4652229at2"/>
<feature type="compositionally biased region" description="Polar residues" evidence="7">
    <location>
        <begin position="1201"/>
        <end position="1215"/>
    </location>
</feature>
<dbReference type="SMART" id="SM00387">
    <property type="entry name" value="HATPase_c"/>
    <property type="match status" value="1"/>
</dbReference>
<keyword evidence="3" id="KW-0597">Phosphoprotein</keyword>
<dbReference type="Gene3D" id="6.10.340.10">
    <property type="match status" value="1"/>
</dbReference>
<dbReference type="SUPFAM" id="SSF55874">
    <property type="entry name" value="ATPase domain of HSP90 chaperone/DNA topoisomerase II/histidine kinase"/>
    <property type="match status" value="1"/>
</dbReference>
<dbReference type="CDD" id="cd16936">
    <property type="entry name" value="HATPase_RsbW-like"/>
    <property type="match status" value="1"/>
</dbReference>
<feature type="region of interest" description="Disordered" evidence="7">
    <location>
        <begin position="873"/>
        <end position="910"/>
    </location>
</feature>
<dbReference type="Proteomes" id="UP000248039">
    <property type="component" value="Unassembled WGS sequence"/>
</dbReference>
<keyword evidence="4" id="KW-0808">Transferase</keyword>
<feature type="compositionally biased region" description="Low complexity" evidence="7">
    <location>
        <begin position="1023"/>
        <end position="1040"/>
    </location>
</feature>
<evidence type="ECO:0000256" key="8">
    <source>
        <dbReference type="SAM" id="Phobius"/>
    </source>
</evidence>
<dbReference type="Pfam" id="PF08376">
    <property type="entry name" value="NIT"/>
    <property type="match status" value="1"/>
</dbReference>
<feature type="compositionally biased region" description="Low complexity" evidence="7">
    <location>
        <begin position="1102"/>
        <end position="1122"/>
    </location>
</feature>
<proteinExistence type="predicted"/>
<evidence type="ECO:0000313" key="10">
    <source>
        <dbReference type="EMBL" id="PYC67679.1"/>
    </source>
</evidence>
<evidence type="ECO:0000256" key="2">
    <source>
        <dbReference type="ARBA" id="ARBA00012438"/>
    </source>
</evidence>
<gene>
    <name evidence="10" type="ORF">C7C46_30060</name>
</gene>
<dbReference type="Pfam" id="PF02518">
    <property type="entry name" value="HATPase_c"/>
    <property type="match status" value="1"/>
</dbReference>
<dbReference type="EC" id="2.7.13.3" evidence="2"/>
<dbReference type="GO" id="GO:0000160">
    <property type="term" value="P:phosphorelay signal transduction system"/>
    <property type="evidence" value="ECO:0007669"/>
    <property type="project" value="UniProtKB-KW"/>
</dbReference>
<evidence type="ECO:0000259" key="9">
    <source>
        <dbReference type="SMART" id="SM00387"/>
    </source>
</evidence>
<evidence type="ECO:0000256" key="7">
    <source>
        <dbReference type="SAM" id="MobiDB-lite"/>
    </source>
</evidence>
<keyword evidence="8" id="KW-0812">Transmembrane</keyword>
<feature type="compositionally biased region" description="Polar residues" evidence="7">
    <location>
        <begin position="1075"/>
        <end position="1089"/>
    </location>
</feature>
<feature type="domain" description="Histidine kinase/HSP90-like ATPase" evidence="9">
    <location>
        <begin position="687"/>
        <end position="799"/>
    </location>
</feature>
<feature type="region of interest" description="Disordered" evidence="7">
    <location>
        <begin position="989"/>
        <end position="1226"/>
    </location>
</feature>
<evidence type="ECO:0000256" key="4">
    <source>
        <dbReference type="ARBA" id="ARBA00022679"/>
    </source>
</evidence>
<feature type="compositionally biased region" description="Low complexity" evidence="7">
    <location>
        <begin position="989"/>
        <end position="1003"/>
    </location>
</feature>
<evidence type="ECO:0000256" key="5">
    <source>
        <dbReference type="ARBA" id="ARBA00022777"/>
    </source>
</evidence>
<dbReference type="Gene3D" id="3.30.565.10">
    <property type="entry name" value="Histidine kinase-like ATPase, C-terminal domain"/>
    <property type="match status" value="1"/>
</dbReference>
<dbReference type="AlphaFoldDB" id="A0A2V4N0X1"/>
<dbReference type="InterPro" id="IPR003594">
    <property type="entry name" value="HATPase_dom"/>
</dbReference>
<feature type="compositionally biased region" description="Low complexity" evidence="7">
    <location>
        <begin position="81"/>
        <end position="96"/>
    </location>
</feature>
<organism evidence="10 11">
    <name type="scientific">Streptomyces tateyamensis</name>
    <dbReference type="NCBI Taxonomy" id="565073"/>
    <lineage>
        <taxon>Bacteria</taxon>
        <taxon>Bacillati</taxon>
        <taxon>Actinomycetota</taxon>
        <taxon>Actinomycetes</taxon>
        <taxon>Kitasatosporales</taxon>
        <taxon>Streptomycetaceae</taxon>
        <taxon>Streptomyces</taxon>
    </lineage>
</organism>
<protein>
    <recommendedName>
        <fullName evidence="2">histidine kinase</fullName>
        <ecNumber evidence="2">2.7.13.3</ecNumber>
    </recommendedName>
</protein>
<dbReference type="PANTHER" id="PTHR44936">
    <property type="entry name" value="SENSOR PROTEIN CREC"/>
    <property type="match status" value="1"/>
</dbReference>